<name>A0AAV5ET61_ELECO</name>
<evidence type="ECO:0008006" key="3">
    <source>
        <dbReference type="Google" id="ProtNLM"/>
    </source>
</evidence>
<dbReference type="Proteomes" id="UP001054889">
    <property type="component" value="Unassembled WGS sequence"/>
</dbReference>
<evidence type="ECO:0000313" key="1">
    <source>
        <dbReference type="EMBL" id="GJN26578.1"/>
    </source>
</evidence>
<comment type="caution">
    <text evidence="1">The sequence shown here is derived from an EMBL/GenBank/DDBJ whole genome shotgun (WGS) entry which is preliminary data.</text>
</comment>
<keyword evidence="2" id="KW-1185">Reference proteome</keyword>
<dbReference type="PANTHER" id="PTHR31672:SF13">
    <property type="entry name" value="F-BOX PROTEIN CPR30-LIKE"/>
    <property type="match status" value="1"/>
</dbReference>
<reference evidence="1" key="1">
    <citation type="journal article" date="2018" name="DNA Res.">
        <title>Multiple hybrid de novo genome assembly of finger millet, an orphan allotetraploid crop.</title>
        <authorList>
            <person name="Hatakeyama M."/>
            <person name="Aluri S."/>
            <person name="Balachadran M.T."/>
            <person name="Sivarajan S.R."/>
            <person name="Patrignani A."/>
            <person name="Gruter S."/>
            <person name="Poveda L."/>
            <person name="Shimizu-Inatsugi R."/>
            <person name="Baeten J."/>
            <person name="Francoijs K.J."/>
            <person name="Nataraja K.N."/>
            <person name="Reddy Y.A.N."/>
            <person name="Phadnis S."/>
            <person name="Ravikumar R.L."/>
            <person name="Schlapbach R."/>
            <person name="Sreeman S.M."/>
            <person name="Shimizu K.K."/>
        </authorList>
    </citation>
    <scope>NUCLEOTIDE SEQUENCE</scope>
</reference>
<sequence>MMRQEQASAITSSTTSLPVCLPARRSRPWCSRSTTTLGSAAPSSDFRRLHFRLSPPLAHPHIAYISKFHGFHVAGAGHNSDAPIRMMGRGMFYTEMKYVNTCNGVLLFVHEHETERPTCVLWNPAVAESEKELTVPSDERGADNFDILLGTCSNDPEILAFDIDKEKVETIRMPGTMMHPKLMQIYGRLCLVTDNDGCRRALWLLTADRQWEQKCVFTVEDDLKFCPIKGVWDYNGVIVLFLYNEQDDSKLFLYEVATEKMLIENLSYDLTPRGSHYSFSWGYKPTLLSPESIVNELNQDVNWLGIRKDNIVKAKRPFHKEDKRKIPKAALSTIRFMEYLVRVMEKLPGKMSLLNLEDSEGHSQDPV</sequence>
<organism evidence="1 2">
    <name type="scientific">Eleusine coracana subsp. coracana</name>
    <dbReference type="NCBI Taxonomy" id="191504"/>
    <lineage>
        <taxon>Eukaryota</taxon>
        <taxon>Viridiplantae</taxon>
        <taxon>Streptophyta</taxon>
        <taxon>Embryophyta</taxon>
        <taxon>Tracheophyta</taxon>
        <taxon>Spermatophyta</taxon>
        <taxon>Magnoliopsida</taxon>
        <taxon>Liliopsida</taxon>
        <taxon>Poales</taxon>
        <taxon>Poaceae</taxon>
        <taxon>PACMAD clade</taxon>
        <taxon>Chloridoideae</taxon>
        <taxon>Cynodonteae</taxon>
        <taxon>Eleusininae</taxon>
        <taxon>Eleusine</taxon>
    </lineage>
</organism>
<dbReference type="PANTHER" id="PTHR31672">
    <property type="entry name" value="BNACNNG10540D PROTEIN"/>
    <property type="match status" value="1"/>
</dbReference>
<reference evidence="1" key="2">
    <citation type="submission" date="2021-12" db="EMBL/GenBank/DDBJ databases">
        <title>Resequencing data analysis of finger millet.</title>
        <authorList>
            <person name="Hatakeyama M."/>
            <person name="Aluri S."/>
            <person name="Balachadran M.T."/>
            <person name="Sivarajan S.R."/>
            <person name="Poveda L."/>
            <person name="Shimizu-Inatsugi R."/>
            <person name="Schlapbach R."/>
            <person name="Sreeman S.M."/>
            <person name="Shimizu K.K."/>
        </authorList>
    </citation>
    <scope>NUCLEOTIDE SEQUENCE</scope>
</reference>
<accession>A0AAV5ET61</accession>
<gene>
    <name evidence="1" type="primary">gb14520</name>
    <name evidence="1" type="ORF">PR202_gb14520</name>
</gene>
<evidence type="ECO:0000313" key="2">
    <source>
        <dbReference type="Proteomes" id="UP001054889"/>
    </source>
</evidence>
<protein>
    <recommendedName>
        <fullName evidence="3">F-box associated domain-containing protein</fullName>
    </recommendedName>
</protein>
<dbReference type="AlphaFoldDB" id="A0AAV5ET61"/>
<dbReference type="EMBL" id="BQKI01000079">
    <property type="protein sequence ID" value="GJN26578.1"/>
    <property type="molecule type" value="Genomic_DNA"/>
</dbReference>
<dbReference type="InterPro" id="IPR050796">
    <property type="entry name" value="SCF_F-box_component"/>
</dbReference>
<proteinExistence type="predicted"/>